<dbReference type="InParanoid" id="F5Y7X1"/>
<proteinExistence type="predicted"/>
<dbReference type="PANTHER" id="PTHR34107">
    <property type="entry name" value="SLL0198 PROTEIN-RELATED"/>
    <property type="match status" value="1"/>
</dbReference>
<dbReference type="HOGENOM" id="CLU_076312_7_1_12"/>
<dbReference type="eggNOG" id="COG4636">
    <property type="taxonomic scope" value="Bacteria"/>
</dbReference>
<dbReference type="RefSeq" id="WP_015712175.1">
    <property type="nucleotide sequence ID" value="NC_015577.1"/>
</dbReference>
<dbReference type="PANTHER" id="PTHR34107:SF4">
    <property type="entry name" value="SLL1222 PROTEIN"/>
    <property type="match status" value="1"/>
</dbReference>
<gene>
    <name evidence="2" type="ordered locus">TREAZ_3396</name>
</gene>
<dbReference type="EMBL" id="CP001841">
    <property type="protein sequence ID" value="AEF80589.1"/>
    <property type="molecule type" value="Genomic_DNA"/>
</dbReference>
<feature type="domain" description="Putative restriction endonuclease" evidence="1">
    <location>
        <begin position="18"/>
        <end position="98"/>
    </location>
</feature>
<dbReference type="InterPro" id="IPR012296">
    <property type="entry name" value="Nuclease_put_TT1808"/>
</dbReference>
<dbReference type="Pfam" id="PF05685">
    <property type="entry name" value="Uma2"/>
    <property type="match status" value="1"/>
</dbReference>
<dbReference type="STRING" id="545695.TREAZ_3396"/>
<sequence>MAIPKGKIYYTYADFLERGCNGAPDMVVEVISPSTASHDKVRKCNFYQKAGVREYWMVEPDSKIVQACLLEDSRYVLAPYNDEATAPVSVLPGCEINLREVFAEPIKEEA</sequence>
<reference evidence="2 3" key="2">
    <citation type="journal article" date="2011" name="ISME J.">
        <title>RNA-seq reveals cooperative metabolic interactions between two termite-gut spirochete species in co-culture.</title>
        <authorList>
            <person name="Rosenthal A.Z."/>
            <person name="Matson E.G."/>
            <person name="Eldar A."/>
            <person name="Leadbetter J.R."/>
        </authorList>
    </citation>
    <scope>NUCLEOTIDE SEQUENCE [LARGE SCALE GENOMIC DNA]</scope>
    <source>
        <strain evidence="3">ATCC BAA-888 / DSM 13862 / ZAS-9</strain>
    </source>
</reference>
<dbReference type="InterPro" id="IPR008538">
    <property type="entry name" value="Uma2"/>
</dbReference>
<dbReference type="SUPFAM" id="SSF52980">
    <property type="entry name" value="Restriction endonuclease-like"/>
    <property type="match status" value="1"/>
</dbReference>
<keyword evidence="3" id="KW-1185">Reference proteome</keyword>
<dbReference type="Proteomes" id="UP000009222">
    <property type="component" value="Chromosome"/>
</dbReference>
<evidence type="ECO:0000259" key="1">
    <source>
        <dbReference type="Pfam" id="PF05685"/>
    </source>
</evidence>
<evidence type="ECO:0000313" key="2">
    <source>
        <dbReference type="EMBL" id="AEF80589.1"/>
    </source>
</evidence>
<accession>F5Y7X1</accession>
<dbReference type="Gene3D" id="3.90.1570.10">
    <property type="entry name" value="tt1808, chain A"/>
    <property type="match status" value="1"/>
</dbReference>
<protein>
    <recommendedName>
        <fullName evidence="1">Putative restriction endonuclease domain-containing protein</fullName>
    </recommendedName>
</protein>
<dbReference type="InterPro" id="IPR011335">
    <property type="entry name" value="Restrct_endonuc-II-like"/>
</dbReference>
<dbReference type="CDD" id="cd06260">
    <property type="entry name" value="DUF820-like"/>
    <property type="match status" value="1"/>
</dbReference>
<name>F5Y7X1_LEAAZ</name>
<reference evidence="3" key="1">
    <citation type="submission" date="2009-12" db="EMBL/GenBank/DDBJ databases">
        <title>Complete sequence of Treponema azotonutricium strain ZAS-9.</title>
        <authorList>
            <person name="Tetu S.G."/>
            <person name="Matson E."/>
            <person name="Ren Q."/>
            <person name="Seshadri R."/>
            <person name="Elbourne L."/>
            <person name="Hassan K.A."/>
            <person name="Durkin A."/>
            <person name="Radune D."/>
            <person name="Mohamoud Y."/>
            <person name="Shay R."/>
            <person name="Jin S."/>
            <person name="Zhang X."/>
            <person name="Lucey K."/>
            <person name="Ballor N.R."/>
            <person name="Ottesen E."/>
            <person name="Rosenthal R."/>
            <person name="Allen A."/>
            <person name="Leadbetter J.R."/>
            <person name="Paulsen I.T."/>
        </authorList>
    </citation>
    <scope>NUCLEOTIDE SEQUENCE [LARGE SCALE GENOMIC DNA]</scope>
    <source>
        <strain evidence="3">ATCC BAA-888 / DSM 13862 / ZAS-9</strain>
    </source>
</reference>
<dbReference type="AlphaFoldDB" id="F5Y7X1"/>
<dbReference type="KEGG" id="taz:TREAZ_3396"/>
<organism evidence="2 3">
    <name type="scientific">Leadbettera azotonutricia (strain ATCC BAA-888 / DSM 13862 / ZAS-9)</name>
    <name type="common">Treponema azotonutricium</name>
    <dbReference type="NCBI Taxonomy" id="545695"/>
    <lineage>
        <taxon>Bacteria</taxon>
        <taxon>Pseudomonadati</taxon>
        <taxon>Spirochaetota</taxon>
        <taxon>Spirochaetia</taxon>
        <taxon>Spirochaetales</taxon>
        <taxon>Breznakiellaceae</taxon>
        <taxon>Leadbettera</taxon>
    </lineage>
</organism>
<evidence type="ECO:0000313" key="3">
    <source>
        <dbReference type="Proteomes" id="UP000009222"/>
    </source>
</evidence>